<name>K2GEI5_9BACT</name>
<gene>
    <name evidence="1" type="ORF">ACD_3C00037G0020</name>
</gene>
<protein>
    <submittedName>
        <fullName evidence="1">Uncharacterized protein</fullName>
    </submittedName>
</protein>
<dbReference type="EMBL" id="AMFJ01000311">
    <property type="protein sequence ID" value="EKE28629.1"/>
    <property type="molecule type" value="Genomic_DNA"/>
</dbReference>
<dbReference type="AlphaFoldDB" id="K2GEI5"/>
<sequence>MWISLTFAALAIVAYRHFLTKPRERKFYYFVHQDLLAKWVHRGDLKEMRKLKVTSGVLGLPLEFKIGFTFLGGYLFYGNVSSKTESAIVETFLGPGACEFLFATNTPRQCTVELLPKDDPRKPDARFPPHWWQKLWEKSSAISKK</sequence>
<accession>K2GEI5</accession>
<reference evidence="1" key="1">
    <citation type="journal article" date="2012" name="Science">
        <title>Fermentation, hydrogen, and sulfur metabolism in multiple uncultivated bacterial phyla.</title>
        <authorList>
            <person name="Wrighton K.C."/>
            <person name="Thomas B.C."/>
            <person name="Sharon I."/>
            <person name="Miller C.S."/>
            <person name="Castelle C.J."/>
            <person name="VerBerkmoes N.C."/>
            <person name="Wilkins M.J."/>
            <person name="Hettich R.L."/>
            <person name="Lipton M.S."/>
            <person name="Williams K.H."/>
            <person name="Long P.E."/>
            <person name="Banfield J.F."/>
        </authorList>
    </citation>
    <scope>NUCLEOTIDE SEQUENCE [LARGE SCALE GENOMIC DNA]</scope>
</reference>
<proteinExistence type="predicted"/>
<comment type="caution">
    <text evidence="1">The sequence shown here is derived from an EMBL/GenBank/DDBJ whole genome shotgun (WGS) entry which is preliminary data.</text>
</comment>
<organism evidence="1">
    <name type="scientific">uncultured bacterium</name>
    <name type="common">gcode 4</name>
    <dbReference type="NCBI Taxonomy" id="1234023"/>
    <lineage>
        <taxon>Bacteria</taxon>
        <taxon>environmental samples</taxon>
    </lineage>
</organism>
<evidence type="ECO:0000313" key="1">
    <source>
        <dbReference type="EMBL" id="EKE28629.1"/>
    </source>
</evidence>